<sequence>MQLLSPISQLFFTPPLSLHHHHHHHHLPFTSFKPPLTITRSTTPSALHLQLEEDNVGDSGTSSFDLSAERDMRRLQSPPLEVKELEELPEQWRRSKIAWLCKELPPHKPATMARILNGQKKWITQEDVTYVALHCMRIRENEAGYRVYKWMAQNRWYRFDFALVTKLADYLGKDRKFTKCRELFDAIINQGQVPSESTFHILIVAYLSAPVEGCLEEACSIYNRMIQVGGYRPRLSLHNSLFRALTSKTGSVAKQYLKQAEFIYHNLVTSDLEVHKDVYAGLIWLHSYQDVVDRERIASLREEMRHKRIDEDRGVLVSVMRASSKEGDLEETERTWLKLLASGGNLPSQAFVYRMDVYAKAGEPMKSLEIFRTMKGPETTLTVAAYHKIIELMSKAHEIDIAEKLLSEFVENGMKPLTPAFRDIIHMYNDLEMHDKLELAFAKCLASCHPDRSIYNVYLESLVRTGNLGKAEEIFNEMYANGTIGATARSCNAILGGFLASDESDKAERVYDIMRQKKYDVEPPHTEKLQHIFSMKRKVVQRRVSMKLDQEQREILTGMLLGGVRIESDEARRNHAIHFEFTENSEVHAALKTHIHERFYEWLASSCRLPDDNSEVPSRFYTVAHSYFAFFYDQFRTQGRATIPKVIHRWLSQRVLAYWYMYGGFRTSAGDILLKLKAGNREDVVKVAESLQAKSLACKVKRKGRVFWIGLQGSNAVLFWKMIEPYVLENIRDHLMPTTDTAAGEKEQEYELDTDSDRDVQES</sequence>
<accession>A0AAX6FXP3</accession>
<dbReference type="FunFam" id="3.10.28.10:FF:000005">
    <property type="entry name" value="Pentatricopeptide repeat-containing protein At2g15820, chloroplastic"/>
    <property type="match status" value="1"/>
</dbReference>
<dbReference type="Pfam" id="PF03161">
    <property type="entry name" value="LAGLIDADG_2"/>
    <property type="match status" value="1"/>
</dbReference>
<evidence type="ECO:0000259" key="6">
    <source>
        <dbReference type="Pfam" id="PF03161"/>
    </source>
</evidence>
<dbReference type="Gene3D" id="3.10.28.10">
    <property type="entry name" value="Homing endonucleases"/>
    <property type="match status" value="2"/>
</dbReference>
<feature type="compositionally biased region" description="Basic and acidic residues" evidence="5">
    <location>
        <begin position="743"/>
        <end position="763"/>
    </location>
</feature>
<dbReference type="NCBIfam" id="TIGR00756">
    <property type="entry name" value="PPR"/>
    <property type="match status" value="1"/>
</dbReference>
<dbReference type="InterPro" id="IPR011990">
    <property type="entry name" value="TPR-like_helical_dom_sf"/>
</dbReference>
<dbReference type="Gene3D" id="1.25.40.10">
    <property type="entry name" value="Tetratricopeptide repeat domain"/>
    <property type="match status" value="2"/>
</dbReference>
<keyword evidence="3" id="KW-0508">mRNA splicing</keyword>
<feature type="region of interest" description="Disordered" evidence="5">
    <location>
        <begin position="740"/>
        <end position="763"/>
    </location>
</feature>
<dbReference type="GO" id="GO:0004519">
    <property type="term" value="F:endonuclease activity"/>
    <property type="evidence" value="ECO:0007669"/>
    <property type="project" value="InterPro"/>
</dbReference>
<evidence type="ECO:0000313" key="7">
    <source>
        <dbReference type="EMBL" id="KAJ6821120.1"/>
    </source>
</evidence>
<dbReference type="GO" id="GO:0048564">
    <property type="term" value="P:photosystem I assembly"/>
    <property type="evidence" value="ECO:0007669"/>
    <property type="project" value="TreeGrafter"/>
</dbReference>
<name>A0AAX6FXP3_IRIPA</name>
<evidence type="ECO:0000313" key="8">
    <source>
        <dbReference type="Proteomes" id="UP001140949"/>
    </source>
</evidence>
<evidence type="ECO:0000256" key="2">
    <source>
        <dbReference type="ARBA" id="ARBA00022737"/>
    </source>
</evidence>
<organism evidence="7 8">
    <name type="scientific">Iris pallida</name>
    <name type="common">Sweet iris</name>
    <dbReference type="NCBI Taxonomy" id="29817"/>
    <lineage>
        <taxon>Eukaryota</taxon>
        <taxon>Viridiplantae</taxon>
        <taxon>Streptophyta</taxon>
        <taxon>Embryophyta</taxon>
        <taxon>Tracheophyta</taxon>
        <taxon>Spermatophyta</taxon>
        <taxon>Magnoliopsida</taxon>
        <taxon>Liliopsida</taxon>
        <taxon>Asparagales</taxon>
        <taxon>Iridaceae</taxon>
        <taxon>Iridoideae</taxon>
        <taxon>Irideae</taxon>
        <taxon>Iris</taxon>
    </lineage>
</organism>
<evidence type="ECO:0000256" key="3">
    <source>
        <dbReference type="ARBA" id="ARBA00023187"/>
    </source>
</evidence>
<dbReference type="InterPro" id="IPR027434">
    <property type="entry name" value="Homing_endonucl"/>
</dbReference>
<dbReference type="PANTHER" id="PTHR47539">
    <property type="entry name" value="PENTATRICOPEPTIDE REPEAT-CONTAINING PROTEIN OTP51, CHLOROPLASTIC"/>
    <property type="match status" value="1"/>
</dbReference>
<dbReference type="GO" id="GO:0045292">
    <property type="term" value="P:mRNA cis splicing, via spliceosome"/>
    <property type="evidence" value="ECO:0007669"/>
    <property type="project" value="TreeGrafter"/>
</dbReference>
<dbReference type="SUPFAM" id="SSF55608">
    <property type="entry name" value="Homing endonucleases"/>
    <property type="match status" value="1"/>
</dbReference>
<dbReference type="InterPro" id="IPR002885">
    <property type="entry name" value="PPR_rpt"/>
</dbReference>
<dbReference type="AlphaFoldDB" id="A0AAX6FXP3"/>
<gene>
    <name evidence="7" type="ORF">M6B38_393750</name>
</gene>
<keyword evidence="8" id="KW-1185">Reference proteome</keyword>
<evidence type="ECO:0000256" key="1">
    <source>
        <dbReference type="ARBA" id="ARBA00022664"/>
    </source>
</evidence>
<keyword evidence="2" id="KW-0677">Repeat</keyword>
<feature type="domain" description="Homing endonuclease LAGLIDADG" evidence="6">
    <location>
        <begin position="553"/>
        <end position="716"/>
    </location>
</feature>
<feature type="repeat" description="PPR" evidence="4">
    <location>
        <begin position="382"/>
        <end position="416"/>
    </location>
</feature>
<keyword evidence="1" id="KW-0507">mRNA processing</keyword>
<evidence type="ECO:0000256" key="5">
    <source>
        <dbReference type="SAM" id="MobiDB-lite"/>
    </source>
</evidence>
<proteinExistence type="predicted"/>
<dbReference type="PANTHER" id="PTHR47539:SF1">
    <property type="entry name" value="PENTATRICOPEPTIDE REPEAT-CONTAINING PROTEIN OTP51, CHLOROPLASTIC"/>
    <property type="match status" value="1"/>
</dbReference>
<protein>
    <submittedName>
        <fullName evidence="7">Pentatricopeptide repeat-containing protein OTP51, chloroplastic</fullName>
    </submittedName>
</protein>
<comment type="caution">
    <text evidence="7">The sequence shown here is derived from an EMBL/GenBank/DDBJ whole genome shotgun (WGS) entry which is preliminary data.</text>
</comment>
<dbReference type="InterPro" id="IPR052500">
    <property type="entry name" value="Chloro/Mito_RNA_Process"/>
</dbReference>
<feature type="repeat" description="PPR" evidence="4">
    <location>
        <begin position="451"/>
        <end position="485"/>
    </location>
</feature>
<dbReference type="EMBL" id="JANAVB010025195">
    <property type="protein sequence ID" value="KAJ6821120.1"/>
    <property type="molecule type" value="Genomic_DNA"/>
</dbReference>
<evidence type="ECO:0000256" key="4">
    <source>
        <dbReference type="PROSITE-ProRule" id="PRU00708"/>
    </source>
</evidence>
<dbReference type="GO" id="GO:0000373">
    <property type="term" value="P:Group II intron splicing"/>
    <property type="evidence" value="ECO:0007669"/>
    <property type="project" value="TreeGrafter"/>
</dbReference>
<dbReference type="Proteomes" id="UP001140949">
    <property type="component" value="Unassembled WGS sequence"/>
</dbReference>
<dbReference type="InterPro" id="IPR004860">
    <property type="entry name" value="LAGLIDADG_dom"/>
</dbReference>
<dbReference type="Pfam" id="PF01535">
    <property type="entry name" value="PPR"/>
    <property type="match status" value="3"/>
</dbReference>
<reference evidence="7" key="1">
    <citation type="journal article" date="2023" name="GigaByte">
        <title>Genome assembly of the bearded iris, Iris pallida Lam.</title>
        <authorList>
            <person name="Bruccoleri R.E."/>
            <person name="Oakeley E.J."/>
            <person name="Faust A.M.E."/>
            <person name="Altorfer M."/>
            <person name="Dessus-Babus S."/>
            <person name="Burckhardt D."/>
            <person name="Oertli M."/>
            <person name="Naumann U."/>
            <person name="Petersen F."/>
            <person name="Wong J."/>
        </authorList>
    </citation>
    <scope>NUCLEOTIDE SEQUENCE</scope>
    <source>
        <strain evidence="7">GSM-AAB239-AS_SAM_17_03QT</strain>
    </source>
</reference>
<dbReference type="PROSITE" id="PS51375">
    <property type="entry name" value="PPR"/>
    <property type="match status" value="2"/>
</dbReference>
<reference evidence="7" key="2">
    <citation type="submission" date="2023-04" db="EMBL/GenBank/DDBJ databases">
        <authorList>
            <person name="Bruccoleri R.E."/>
            <person name="Oakeley E.J."/>
            <person name="Faust A.-M."/>
            <person name="Dessus-Babus S."/>
            <person name="Altorfer M."/>
            <person name="Burckhardt D."/>
            <person name="Oertli M."/>
            <person name="Naumann U."/>
            <person name="Petersen F."/>
            <person name="Wong J."/>
        </authorList>
    </citation>
    <scope>NUCLEOTIDE SEQUENCE</scope>
    <source>
        <strain evidence="7">GSM-AAB239-AS_SAM_17_03QT</strain>
        <tissue evidence="7">Leaf</tissue>
    </source>
</reference>